<keyword evidence="7 9" id="KW-0503">Monooxygenase</keyword>
<evidence type="ECO:0000256" key="4">
    <source>
        <dbReference type="ARBA" id="ARBA00022723"/>
    </source>
</evidence>
<evidence type="ECO:0000256" key="7">
    <source>
        <dbReference type="ARBA" id="ARBA00023033"/>
    </source>
</evidence>
<dbReference type="Proteomes" id="UP001233999">
    <property type="component" value="Unassembled WGS sequence"/>
</dbReference>
<protein>
    <submittedName>
        <fullName evidence="10">Uncharacterized protein</fullName>
    </submittedName>
</protein>
<keyword evidence="6 8" id="KW-0408">Iron</keyword>
<dbReference type="InterPro" id="IPR002401">
    <property type="entry name" value="Cyt_P450_E_grp-I"/>
</dbReference>
<evidence type="ECO:0000256" key="9">
    <source>
        <dbReference type="RuleBase" id="RU000461"/>
    </source>
</evidence>
<dbReference type="GO" id="GO:0005737">
    <property type="term" value="C:cytoplasm"/>
    <property type="evidence" value="ECO:0007669"/>
    <property type="project" value="TreeGrafter"/>
</dbReference>
<keyword evidence="5 9" id="KW-0560">Oxidoreductase</keyword>
<keyword evidence="4 8" id="KW-0479">Metal-binding</keyword>
<dbReference type="PRINTS" id="PR00385">
    <property type="entry name" value="P450"/>
</dbReference>
<dbReference type="PRINTS" id="PR00463">
    <property type="entry name" value="EP450I"/>
</dbReference>
<dbReference type="InterPro" id="IPR017972">
    <property type="entry name" value="Cyt_P450_CS"/>
</dbReference>
<evidence type="ECO:0000256" key="1">
    <source>
        <dbReference type="ARBA" id="ARBA00001971"/>
    </source>
</evidence>
<evidence type="ECO:0000256" key="6">
    <source>
        <dbReference type="ARBA" id="ARBA00023004"/>
    </source>
</evidence>
<dbReference type="GO" id="GO:0006805">
    <property type="term" value="P:xenobiotic metabolic process"/>
    <property type="evidence" value="ECO:0007669"/>
    <property type="project" value="TreeGrafter"/>
</dbReference>
<gene>
    <name evidence="10" type="ORF">L9F63_005730</name>
</gene>
<proteinExistence type="inferred from homology"/>
<dbReference type="GO" id="GO:0006082">
    <property type="term" value="P:organic acid metabolic process"/>
    <property type="evidence" value="ECO:0007669"/>
    <property type="project" value="TreeGrafter"/>
</dbReference>
<comment type="cofactor">
    <cofactor evidence="1 8">
        <name>heme</name>
        <dbReference type="ChEBI" id="CHEBI:30413"/>
    </cofactor>
</comment>
<dbReference type="PANTHER" id="PTHR24300">
    <property type="entry name" value="CYTOCHROME P450 508A4-RELATED"/>
    <property type="match status" value="1"/>
</dbReference>
<accession>A0AAD8E5W9</accession>
<evidence type="ECO:0000256" key="3">
    <source>
        <dbReference type="ARBA" id="ARBA00022617"/>
    </source>
</evidence>
<dbReference type="GO" id="GO:0020037">
    <property type="term" value="F:heme binding"/>
    <property type="evidence" value="ECO:0007669"/>
    <property type="project" value="InterPro"/>
</dbReference>
<comment type="caution">
    <text evidence="10">The sequence shown here is derived from an EMBL/GenBank/DDBJ whole genome shotgun (WGS) entry which is preliminary data.</text>
</comment>
<dbReference type="InterPro" id="IPR001128">
    <property type="entry name" value="Cyt_P450"/>
</dbReference>
<dbReference type="Gene3D" id="1.10.630.10">
    <property type="entry name" value="Cytochrome P450"/>
    <property type="match status" value="1"/>
</dbReference>
<feature type="binding site" description="axial binding residue" evidence="8">
    <location>
        <position position="432"/>
    </location>
    <ligand>
        <name>heme</name>
        <dbReference type="ChEBI" id="CHEBI:30413"/>
    </ligand>
    <ligandPart>
        <name>Fe</name>
        <dbReference type="ChEBI" id="CHEBI:18248"/>
    </ligandPart>
</feature>
<dbReference type="SUPFAM" id="SSF48264">
    <property type="entry name" value="Cytochrome P450"/>
    <property type="match status" value="1"/>
</dbReference>
<dbReference type="GO" id="GO:0008395">
    <property type="term" value="F:steroid hydroxylase activity"/>
    <property type="evidence" value="ECO:0007669"/>
    <property type="project" value="TreeGrafter"/>
</dbReference>
<dbReference type="InterPro" id="IPR050182">
    <property type="entry name" value="Cytochrome_P450_fam2"/>
</dbReference>
<evidence type="ECO:0000313" key="11">
    <source>
        <dbReference type="Proteomes" id="UP001233999"/>
    </source>
</evidence>
<evidence type="ECO:0000313" key="10">
    <source>
        <dbReference type="EMBL" id="KAJ9577737.1"/>
    </source>
</evidence>
<dbReference type="GO" id="GO:0016712">
    <property type="term" value="F:oxidoreductase activity, acting on paired donors, with incorporation or reduction of molecular oxygen, reduced flavin or flavoprotein as one donor, and incorporation of one atom of oxygen"/>
    <property type="evidence" value="ECO:0007669"/>
    <property type="project" value="TreeGrafter"/>
</dbReference>
<keyword evidence="3 8" id="KW-0349">Heme</keyword>
<reference evidence="10" key="2">
    <citation type="submission" date="2023-05" db="EMBL/GenBank/DDBJ databases">
        <authorList>
            <person name="Fouks B."/>
        </authorList>
    </citation>
    <scope>NUCLEOTIDE SEQUENCE</scope>
    <source>
        <strain evidence="10">Stay&amp;Tobe</strain>
        <tissue evidence="10">Testes</tissue>
    </source>
</reference>
<dbReference type="PANTHER" id="PTHR24300:SF376">
    <property type="entry name" value="CYTOCHROME P450 15A1"/>
    <property type="match status" value="1"/>
</dbReference>
<evidence type="ECO:0000256" key="8">
    <source>
        <dbReference type="PIRSR" id="PIRSR602401-1"/>
    </source>
</evidence>
<dbReference type="AlphaFoldDB" id="A0AAD8E5W9"/>
<dbReference type="FunFam" id="1.10.630.10:FF:000036">
    <property type="entry name" value="CYtochrome P450 family"/>
    <property type="match status" value="1"/>
</dbReference>
<evidence type="ECO:0000256" key="5">
    <source>
        <dbReference type="ARBA" id="ARBA00023002"/>
    </source>
</evidence>
<dbReference type="InterPro" id="IPR036396">
    <property type="entry name" value="Cyt_P450_sf"/>
</dbReference>
<dbReference type="Pfam" id="PF00067">
    <property type="entry name" value="p450"/>
    <property type="match status" value="1"/>
</dbReference>
<comment type="similarity">
    <text evidence="2 9">Belongs to the cytochrome P450 family.</text>
</comment>
<sequence length="489" mass="55950">MLLLTVALGCVVLYLLYALFNIRPNNFPPGPPCLPIIGSFPFVPSTYLHFHMEKWAKRYGPVVGLMLGKQPVIIVCKPKQVLEVLQRDEFQARPENANFRLDTFNRKLGVFFSDGAFWVEQRRFTLRHLRDFGFGKSKMESLICDEIEDVVRELRDCHEFQVSRYFGLSSVNVIWALLAGSRFSRDDARLQALLDSLMRLFRSGSQTGSIVNVIPVLKLIAPRITGHSEQVEHITKLQTFFRGVIQEHRETYSENNLRDFIDVYLQEMKAQSNNQHSTFSEEGLIVTCFDLFGAGAESISNLLSFSLLYSILYPQVQHKVQHLLDSVVGRDRRPCLQDRPRLQYVEAVLAEVMRLNTVAPVAPAHRVTEDTTLAGYNIPKDTTMIASLWCLLSNEEHWGDPQNFRPERFLDDEGNFVKDDWMISFGTGRRTCLGEVMARNLLFLFYTTLLQQFTFTIPHGHKKPATLCLPGITTAPQPFRATVTPRFLP</sequence>
<name>A0AAD8E5W9_DIPPU</name>
<dbReference type="EMBL" id="JASPKZ010009349">
    <property type="protein sequence ID" value="KAJ9577737.1"/>
    <property type="molecule type" value="Genomic_DNA"/>
</dbReference>
<evidence type="ECO:0000256" key="2">
    <source>
        <dbReference type="ARBA" id="ARBA00010617"/>
    </source>
</evidence>
<dbReference type="CDD" id="cd20651">
    <property type="entry name" value="CYP15A1-like"/>
    <property type="match status" value="1"/>
</dbReference>
<dbReference type="GO" id="GO:0005506">
    <property type="term" value="F:iron ion binding"/>
    <property type="evidence" value="ECO:0007669"/>
    <property type="project" value="InterPro"/>
</dbReference>
<keyword evidence="11" id="KW-1185">Reference proteome</keyword>
<reference evidence="10" key="1">
    <citation type="journal article" date="2023" name="IScience">
        <title>Live-bearing cockroach genome reveals convergent evolutionary mechanisms linked to viviparity in insects and beyond.</title>
        <authorList>
            <person name="Fouks B."/>
            <person name="Harrison M.C."/>
            <person name="Mikhailova A.A."/>
            <person name="Marchal E."/>
            <person name="English S."/>
            <person name="Carruthers M."/>
            <person name="Jennings E.C."/>
            <person name="Chiamaka E.L."/>
            <person name="Frigard R.A."/>
            <person name="Pippel M."/>
            <person name="Attardo G.M."/>
            <person name="Benoit J.B."/>
            <person name="Bornberg-Bauer E."/>
            <person name="Tobe S.S."/>
        </authorList>
    </citation>
    <scope>NUCLEOTIDE SEQUENCE</scope>
    <source>
        <strain evidence="10">Stay&amp;Tobe</strain>
    </source>
</reference>
<organism evidence="10 11">
    <name type="scientific">Diploptera punctata</name>
    <name type="common">Pacific beetle cockroach</name>
    <dbReference type="NCBI Taxonomy" id="6984"/>
    <lineage>
        <taxon>Eukaryota</taxon>
        <taxon>Metazoa</taxon>
        <taxon>Ecdysozoa</taxon>
        <taxon>Arthropoda</taxon>
        <taxon>Hexapoda</taxon>
        <taxon>Insecta</taxon>
        <taxon>Pterygota</taxon>
        <taxon>Neoptera</taxon>
        <taxon>Polyneoptera</taxon>
        <taxon>Dictyoptera</taxon>
        <taxon>Blattodea</taxon>
        <taxon>Blaberoidea</taxon>
        <taxon>Blaberidae</taxon>
        <taxon>Diplopterinae</taxon>
        <taxon>Diploptera</taxon>
    </lineage>
</organism>
<dbReference type="PROSITE" id="PS00086">
    <property type="entry name" value="CYTOCHROME_P450"/>
    <property type="match status" value="1"/>
</dbReference>